<gene>
    <name evidence="2" type="primary">F52C9.6</name>
    <name evidence="2" type="ORF">AWC38_SpisGene25104</name>
</gene>
<dbReference type="EMBL" id="LSMT01002994">
    <property type="protein sequence ID" value="PFX11273.1"/>
    <property type="molecule type" value="Genomic_DNA"/>
</dbReference>
<sequence>MFNDHVNKSTITVDGKIIEEADSYVYLGKTLTRDGDPLPEIRRRIALGWAAFGKVDNIMRSRKARTRKIKRKIKRKIHDENILPVMTYGCETLVLNNARAEKPAVTQRKMERIMVSITVQKDHALLGHVMYTTVVVDEFECRLKCMGNNSCKSVNVYPGDSAGQRICELNNKTRQLKPSDLKREKGSTYCGSVQASCMDVSREQNRPAKSGQCHPGYQGTLCQT</sequence>
<name>A0A2B4R394_STYPI</name>
<accession>A0A2B4R394</accession>
<keyword evidence="3" id="KW-1185">Reference proteome</keyword>
<dbReference type="InterPro" id="IPR003609">
    <property type="entry name" value="Pan_app"/>
</dbReference>
<organism evidence="2 3">
    <name type="scientific">Stylophora pistillata</name>
    <name type="common">Smooth cauliflower coral</name>
    <dbReference type="NCBI Taxonomy" id="50429"/>
    <lineage>
        <taxon>Eukaryota</taxon>
        <taxon>Metazoa</taxon>
        <taxon>Cnidaria</taxon>
        <taxon>Anthozoa</taxon>
        <taxon>Hexacorallia</taxon>
        <taxon>Scleractinia</taxon>
        <taxon>Astrocoeniina</taxon>
        <taxon>Pocilloporidae</taxon>
        <taxon>Stylophora</taxon>
    </lineage>
</organism>
<dbReference type="PANTHER" id="PTHR47027:SF20">
    <property type="entry name" value="REVERSE TRANSCRIPTASE-LIKE PROTEIN WITH RNA-DIRECTED DNA POLYMERASE DOMAIN"/>
    <property type="match status" value="1"/>
</dbReference>
<proteinExistence type="predicted"/>
<dbReference type="OrthoDB" id="5973480at2759"/>
<evidence type="ECO:0000313" key="2">
    <source>
        <dbReference type="EMBL" id="PFX11273.1"/>
    </source>
</evidence>
<feature type="domain" description="Apple" evidence="1">
    <location>
        <begin position="131"/>
        <end position="190"/>
    </location>
</feature>
<dbReference type="AlphaFoldDB" id="A0A2B4R394"/>
<dbReference type="Proteomes" id="UP000225706">
    <property type="component" value="Unassembled WGS sequence"/>
</dbReference>
<comment type="caution">
    <text evidence="2">The sequence shown here is derived from an EMBL/GenBank/DDBJ whole genome shotgun (WGS) entry which is preliminary data.</text>
</comment>
<reference evidence="3" key="1">
    <citation type="journal article" date="2017" name="bioRxiv">
        <title>Comparative analysis of the genomes of Stylophora pistillata and Acropora digitifera provides evidence for extensive differences between species of corals.</title>
        <authorList>
            <person name="Voolstra C.R."/>
            <person name="Li Y."/>
            <person name="Liew Y.J."/>
            <person name="Baumgarten S."/>
            <person name="Zoccola D."/>
            <person name="Flot J.-F."/>
            <person name="Tambutte S."/>
            <person name="Allemand D."/>
            <person name="Aranda M."/>
        </authorList>
    </citation>
    <scope>NUCLEOTIDE SEQUENCE [LARGE SCALE GENOMIC DNA]</scope>
</reference>
<protein>
    <submittedName>
        <fullName evidence="2">Uncharacterized transposon-derived protein F52C9.6</fullName>
    </submittedName>
</protein>
<evidence type="ECO:0000259" key="1">
    <source>
        <dbReference type="Pfam" id="PF00024"/>
    </source>
</evidence>
<dbReference type="Pfam" id="PF00024">
    <property type="entry name" value="PAN_1"/>
    <property type="match status" value="1"/>
</dbReference>
<feature type="non-terminal residue" evidence="2">
    <location>
        <position position="224"/>
    </location>
</feature>
<dbReference type="PANTHER" id="PTHR47027">
    <property type="entry name" value="REVERSE TRANSCRIPTASE DOMAIN-CONTAINING PROTEIN"/>
    <property type="match status" value="1"/>
</dbReference>
<evidence type="ECO:0000313" key="3">
    <source>
        <dbReference type="Proteomes" id="UP000225706"/>
    </source>
</evidence>